<protein>
    <submittedName>
        <fullName evidence="2">Uncharacterized protein</fullName>
    </submittedName>
</protein>
<dbReference type="STRING" id="561720.SAMN06275492_12330"/>
<feature type="transmembrane region" description="Helical" evidence="1">
    <location>
        <begin position="44"/>
        <end position="65"/>
    </location>
</feature>
<keyword evidence="1" id="KW-0812">Transmembrane</keyword>
<dbReference type="OrthoDB" id="6358at2"/>
<evidence type="ECO:0000313" key="3">
    <source>
        <dbReference type="Proteomes" id="UP000193355"/>
    </source>
</evidence>
<keyword evidence="3" id="KW-1185">Reference proteome</keyword>
<keyword evidence="1" id="KW-1133">Transmembrane helix</keyword>
<accession>A0A1X7K9C1</accession>
<dbReference type="EMBL" id="FXBB01000023">
    <property type="protein sequence ID" value="SMG37429.1"/>
    <property type="molecule type" value="Genomic_DNA"/>
</dbReference>
<dbReference type="Proteomes" id="UP000193355">
    <property type="component" value="Unassembled WGS sequence"/>
</dbReference>
<organism evidence="2 3">
    <name type="scientific">Dethiosulfovibrio salsuginis</name>
    <dbReference type="NCBI Taxonomy" id="561720"/>
    <lineage>
        <taxon>Bacteria</taxon>
        <taxon>Thermotogati</taxon>
        <taxon>Synergistota</taxon>
        <taxon>Synergistia</taxon>
        <taxon>Synergistales</taxon>
        <taxon>Dethiosulfovibrionaceae</taxon>
        <taxon>Dethiosulfovibrio</taxon>
    </lineage>
</organism>
<gene>
    <name evidence="2" type="ORF">SAMN06275492_12330</name>
</gene>
<sequence>MKSDSIQDLLLFGKIISIALLFCGYILMGLYIGKELTLKGGPSWGTSAGAMLGTLIGGFHGTWAIRDILKKRGKRFP</sequence>
<dbReference type="AlphaFoldDB" id="A0A1X7K9C1"/>
<dbReference type="RefSeq" id="WP_085545021.1">
    <property type="nucleotide sequence ID" value="NZ_FXBB01000023.1"/>
</dbReference>
<reference evidence="3" key="1">
    <citation type="submission" date="2017-04" db="EMBL/GenBank/DDBJ databases">
        <authorList>
            <person name="Varghese N."/>
            <person name="Submissions S."/>
        </authorList>
    </citation>
    <scope>NUCLEOTIDE SEQUENCE [LARGE SCALE GENOMIC DNA]</scope>
    <source>
        <strain evidence="3">USBA 82</strain>
    </source>
</reference>
<proteinExistence type="predicted"/>
<name>A0A1X7K9C1_9BACT</name>
<evidence type="ECO:0000256" key="1">
    <source>
        <dbReference type="SAM" id="Phobius"/>
    </source>
</evidence>
<evidence type="ECO:0000313" key="2">
    <source>
        <dbReference type="EMBL" id="SMG37429.1"/>
    </source>
</evidence>
<feature type="transmembrane region" description="Helical" evidence="1">
    <location>
        <begin position="12"/>
        <end position="32"/>
    </location>
</feature>
<keyword evidence="1" id="KW-0472">Membrane</keyword>